<evidence type="ECO:0000256" key="1">
    <source>
        <dbReference type="SAM" id="MobiDB-lite"/>
    </source>
</evidence>
<dbReference type="Proteomes" id="UP000799428">
    <property type="component" value="Unassembled WGS sequence"/>
</dbReference>
<gene>
    <name evidence="2" type="ORF">K504DRAFT_508482</name>
</gene>
<sequence length="257" mass="29589">MPEPTNAASPLPEPESIDSPYWSANPAPSQSSQILEALEEDMLNGEDRDQDTCSMQGEGLCPAKLEFLDLDEWDVFEPCEVEEPPNCLPMFYALFGMCHDITQYFRSLNCSLPVLDKSWDLFNENPSFFNTVESLRHAVAMRSILENAQTEYETFERSQSWALLGDIPTRSHNMIETRINGRMNPETITMMRDYLKDQKREMAKMKKVLADRIKDLEEFAETLRTMAGQGDEREMAVQTQRASGNYFFLFIFVTGRF</sequence>
<protein>
    <submittedName>
        <fullName evidence="2">Uncharacterized protein</fullName>
    </submittedName>
</protein>
<organism evidence="2 3">
    <name type="scientific">Pleomassaria siparia CBS 279.74</name>
    <dbReference type="NCBI Taxonomy" id="1314801"/>
    <lineage>
        <taxon>Eukaryota</taxon>
        <taxon>Fungi</taxon>
        <taxon>Dikarya</taxon>
        <taxon>Ascomycota</taxon>
        <taxon>Pezizomycotina</taxon>
        <taxon>Dothideomycetes</taxon>
        <taxon>Pleosporomycetidae</taxon>
        <taxon>Pleosporales</taxon>
        <taxon>Pleomassariaceae</taxon>
        <taxon>Pleomassaria</taxon>
    </lineage>
</organism>
<accession>A0A6G1JSD6</accession>
<evidence type="ECO:0000313" key="3">
    <source>
        <dbReference type="Proteomes" id="UP000799428"/>
    </source>
</evidence>
<feature type="region of interest" description="Disordered" evidence="1">
    <location>
        <begin position="1"/>
        <end position="31"/>
    </location>
</feature>
<keyword evidence="3" id="KW-1185">Reference proteome</keyword>
<dbReference type="AlphaFoldDB" id="A0A6G1JSD6"/>
<reference evidence="2" key="1">
    <citation type="journal article" date="2020" name="Stud. Mycol.">
        <title>101 Dothideomycetes genomes: a test case for predicting lifestyles and emergence of pathogens.</title>
        <authorList>
            <person name="Haridas S."/>
            <person name="Albert R."/>
            <person name="Binder M."/>
            <person name="Bloem J."/>
            <person name="Labutti K."/>
            <person name="Salamov A."/>
            <person name="Andreopoulos B."/>
            <person name="Baker S."/>
            <person name="Barry K."/>
            <person name="Bills G."/>
            <person name="Bluhm B."/>
            <person name="Cannon C."/>
            <person name="Castanera R."/>
            <person name="Culley D."/>
            <person name="Daum C."/>
            <person name="Ezra D."/>
            <person name="Gonzalez J."/>
            <person name="Henrissat B."/>
            <person name="Kuo A."/>
            <person name="Liang C."/>
            <person name="Lipzen A."/>
            <person name="Lutzoni F."/>
            <person name="Magnuson J."/>
            <person name="Mondo S."/>
            <person name="Nolan M."/>
            <person name="Ohm R."/>
            <person name="Pangilinan J."/>
            <person name="Park H.-J."/>
            <person name="Ramirez L."/>
            <person name="Alfaro M."/>
            <person name="Sun H."/>
            <person name="Tritt A."/>
            <person name="Yoshinaga Y."/>
            <person name="Zwiers L.-H."/>
            <person name="Turgeon B."/>
            <person name="Goodwin S."/>
            <person name="Spatafora J."/>
            <person name="Crous P."/>
            <person name="Grigoriev I."/>
        </authorList>
    </citation>
    <scope>NUCLEOTIDE SEQUENCE</scope>
    <source>
        <strain evidence="2">CBS 279.74</strain>
    </source>
</reference>
<dbReference type="EMBL" id="MU005790">
    <property type="protein sequence ID" value="KAF2703077.1"/>
    <property type="molecule type" value="Genomic_DNA"/>
</dbReference>
<evidence type="ECO:0000313" key="2">
    <source>
        <dbReference type="EMBL" id="KAF2703077.1"/>
    </source>
</evidence>
<proteinExistence type="predicted"/>
<name>A0A6G1JSD6_9PLEO</name>